<dbReference type="AlphaFoldDB" id="A0A4Q0VXK8"/>
<evidence type="ECO:0000256" key="2">
    <source>
        <dbReference type="SAM" id="SignalP"/>
    </source>
</evidence>
<dbReference type="EMBL" id="QOUX01000001">
    <property type="protein sequence ID" value="RXJ04132.1"/>
    <property type="molecule type" value="Genomic_DNA"/>
</dbReference>
<dbReference type="OrthoDB" id="5381491at2"/>
<gene>
    <name evidence="4" type="ORF">DS745_01740</name>
</gene>
<feature type="chain" id="PRO_5038415914" evidence="2">
    <location>
        <begin position="21"/>
        <end position="292"/>
    </location>
</feature>
<evidence type="ECO:0000313" key="4">
    <source>
        <dbReference type="EMBL" id="RXJ04132.1"/>
    </source>
</evidence>
<accession>A0A4Q0VXK8</accession>
<feature type="domain" description="DUF4349" evidence="3">
    <location>
        <begin position="62"/>
        <end position="277"/>
    </location>
</feature>
<dbReference type="Proteomes" id="UP000290649">
    <property type="component" value="Unassembled WGS sequence"/>
</dbReference>
<proteinExistence type="predicted"/>
<keyword evidence="2" id="KW-0732">Signal</keyword>
<name>A0A4Q0VXK8_9BACI</name>
<protein>
    <submittedName>
        <fullName evidence="4">DUF4349 domain-containing protein</fullName>
    </submittedName>
</protein>
<dbReference type="InterPro" id="IPR025645">
    <property type="entry name" value="DUF4349"/>
</dbReference>
<sequence>MSRRLFCLYFLIVMFLVACSAGNSSMESSDRAVMDAEPKMEQGYGGSSQETSNTKSLNVTDRMVIYNANLSLEIKDYHKVEAIIQEKVATLGGYVVESSIYYSGEDRINGHLTVKVPQKSFHSFINEVESESVKVNDRHVSGNDVTEEFVDLESRLRSKRVVEERLISFMEKATKTEDLLKISSDLAKVQEEIEQVMGRMNYLKNNVDYSTVSISLTERKVNVASIQASENLNTWVKAKSLFIDSINGLLSFFSFLVVVAVGLSPIFVPVLAVVVIFVFYVKRKKKNKPFEG</sequence>
<dbReference type="Pfam" id="PF14257">
    <property type="entry name" value="DUF4349"/>
    <property type="match status" value="1"/>
</dbReference>
<evidence type="ECO:0000256" key="1">
    <source>
        <dbReference type="SAM" id="Phobius"/>
    </source>
</evidence>
<keyword evidence="1" id="KW-0472">Membrane</keyword>
<feature type="transmembrane region" description="Helical" evidence="1">
    <location>
        <begin position="249"/>
        <end position="281"/>
    </location>
</feature>
<keyword evidence="1" id="KW-0812">Transmembrane</keyword>
<evidence type="ECO:0000313" key="5">
    <source>
        <dbReference type="Proteomes" id="UP000290649"/>
    </source>
</evidence>
<feature type="signal peptide" evidence="2">
    <location>
        <begin position="1"/>
        <end position="20"/>
    </location>
</feature>
<organism evidence="4 5">
    <name type="scientific">Anaerobacillus alkaliphilus</name>
    <dbReference type="NCBI Taxonomy" id="1548597"/>
    <lineage>
        <taxon>Bacteria</taxon>
        <taxon>Bacillati</taxon>
        <taxon>Bacillota</taxon>
        <taxon>Bacilli</taxon>
        <taxon>Bacillales</taxon>
        <taxon>Bacillaceae</taxon>
        <taxon>Anaerobacillus</taxon>
    </lineage>
</organism>
<reference evidence="4 5" key="1">
    <citation type="journal article" date="2019" name="Int. J. Syst. Evol. Microbiol.">
        <title>Anaerobacillus alkaliphilus sp. nov., a novel alkaliphilic and moderately halophilic bacterium.</title>
        <authorList>
            <person name="Borsodi A.K."/>
            <person name="Aszalos J.M."/>
            <person name="Bihari P."/>
            <person name="Nagy I."/>
            <person name="Schumann P."/>
            <person name="Sproer C."/>
            <person name="Kovacs A.L."/>
            <person name="Boka K."/>
            <person name="Dobosy P."/>
            <person name="Ovari M."/>
            <person name="Szili-Kovacs T."/>
            <person name="Toth E."/>
        </authorList>
    </citation>
    <scope>NUCLEOTIDE SEQUENCE [LARGE SCALE GENOMIC DNA]</scope>
    <source>
        <strain evidence="4 5">B16-10</strain>
    </source>
</reference>
<dbReference type="PROSITE" id="PS51257">
    <property type="entry name" value="PROKAR_LIPOPROTEIN"/>
    <property type="match status" value="1"/>
</dbReference>
<evidence type="ECO:0000259" key="3">
    <source>
        <dbReference type="Pfam" id="PF14257"/>
    </source>
</evidence>
<keyword evidence="5" id="KW-1185">Reference proteome</keyword>
<keyword evidence="1" id="KW-1133">Transmembrane helix</keyword>
<comment type="caution">
    <text evidence="4">The sequence shown here is derived from an EMBL/GenBank/DDBJ whole genome shotgun (WGS) entry which is preliminary data.</text>
</comment>